<dbReference type="Proteomes" id="UP000196573">
    <property type="component" value="Unassembled WGS sequence"/>
</dbReference>
<dbReference type="Pfam" id="PF21687">
    <property type="entry name" value="T2SSK_1st"/>
    <property type="match status" value="1"/>
</dbReference>
<dbReference type="GO" id="GO:0009306">
    <property type="term" value="P:protein secretion"/>
    <property type="evidence" value="ECO:0007669"/>
    <property type="project" value="InterPro"/>
</dbReference>
<name>A0A1X7AGU4_9GAMM</name>
<evidence type="ECO:0000256" key="9">
    <source>
        <dbReference type="ARBA" id="ARBA00023136"/>
    </source>
</evidence>
<reference evidence="13 14" key="1">
    <citation type="submission" date="2017-03" db="EMBL/GenBank/DDBJ databases">
        <authorList>
            <person name="Afonso C.L."/>
            <person name="Miller P.J."/>
            <person name="Scott M.A."/>
            <person name="Spackman E."/>
            <person name="Goraichik I."/>
            <person name="Dimitrov K.M."/>
            <person name="Suarez D.L."/>
            <person name="Swayne D.E."/>
        </authorList>
    </citation>
    <scope>NUCLEOTIDE SEQUENCE [LARGE SCALE GENOMIC DNA]</scope>
    <source>
        <strain evidence="13">SB41UT1</strain>
    </source>
</reference>
<comment type="similarity">
    <text evidence="2 10">Belongs to the GSP K family.</text>
</comment>
<dbReference type="InterPro" id="IPR045584">
    <property type="entry name" value="Pilin-like"/>
</dbReference>
<evidence type="ECO:0000256" key="3">
    <source>
        <dbReference type="ARBA" id="ARBA00022448"/>
    </source>
</evidence>
<dbReference type="AlphaFoldDB" id="A0A1X7AGU4"/>
<evidence type="ECO:0000313" key="13">
    <source>
        <dbReference type="EMBL" id="SMA39503.1"/>
    </source>
</evidence>
<gene>
    <name evidence="13" type="primary">gspK_1</name>
    <name evidence="13" type="ORF">EHSB41UT_01051</name>
</gene>
<keyword evidence="14" id="KW-1185">Reference proteome</keyword>
<evidence type="ECO:0000256" key="7">
    <source>
        <dbReference type="ARBA" id="ARBA00022927"/>
    </source>
</evidence>
<keyword evidence="6" id="KW-0812">Transmembrane</keyword>
<dbReference type="InterPro" id="IPR049031">
    <property type="entry name" value="T2SSK_SAM-like_1st"/>
</dbReference>
<dbReference type="PIRSF" id="PIRSF002786">
    <property type="entry name" value="XcpX"/>
    <property type="match status" value="1"/>
</dbReference>
<evidence type="ECO:0000256" key="10">
    <source>
        <dbReference type="PIRNR" id="PIRNR002786"/>
    </source>
</evidence>
<dbReference type="SUPFAM" id="SSF54523">
    <property type="entry name" value="Pili subunits"/>
    <property type="match status" value="1"/>
</dbReference>
<dbReference type="EMBL" id="FWPT01000002">
    <property type="protein sequence ID" value="SMA39503.1"/>
    <property type="molecule type" value="Genomic_DNA"/>
</dbReference>
<evidence type="ECO:0000256" key="8">
    <source>
        <dbReference type="ARBA" id="ARBA00022989"/>
    </source>
</evidence>
<keyword evidence="4 10" id="KW-1003">Cell membrane</keyword>
<protein>
    <recommendedName>
        <fullName evidence="10">Type II secretion system protein K</fullName>
    </recommendedName>
</protein>
<dbReference type="InterPro" id="IPR038072">
    <property type="entry name" value="GspK_central_sf"/>
</dbReference>
<feature type="domain" description="T2SS protein K first SAM-like" evidence="12">
    <location>
        <begin position="101"/>
        <end position="207"/>
    </location>
</feature>
<keyword evidence="8" id="KW-1133">Transmembrane helix</keyword>
<evidence type="ECO:0000313" key="14">
    <source>
        <dbReference type="Proteomes" id="UP000196573"/>
    </source>
</evidence>
<dbReference type="GO" id="GO:0005886">
    <property type="term" value="C:plasma membrane"/>
    <property type="evidence" value="ECO:0007669"/>
    <property type="project" value="UniProtKB-SubCell"/>
</dbReference>
<dbReference type="InterPro" id="IPR049179">
    <property type="entry name" value="T2SSK_SAM-like_2nd"/>
</dbReference>
<evidence type="ECO:0000256" key="2">
    <source>
        <dbReference type="ARBA" id="ARBA00007246"/>
    </source>
</evidence>
<proteinExistence type="inferred from homology"/>
<feature type="domain" description="T2SS protein K second SAM-like" evidence="11">
    <location>
        <begin position="212"/>
        <end position="264"/>
    </location>
</feature>
<evidence type="ECO:0000259" key="11">
    <source>
        <dbReference type="Pfam" id="PF03934"/>
    </source>
</evidence>
<dbReference type="OrthoDB" id="9788973at2"/>
<sequence>MRQQRGVALLTVLLIVAMMALLMSEITFGFRNQVRNATTGAELDQARWYARSAEELAIQILHQTFTDDGDVIHLGQAWATEGMVFPVEYGVIAGSIIDAQSCFNLNALDIESLDDAKAAQPLQIFTTLLDTLEVDSGEAEDIARATRDWMNAGADNIRYGDSTYLGRPLPSLTGRTLMRDNSEWRTIEGVNAALARKVMPYLCALPTRELLLNVNTISAEQPELLSALFQERLAVNEARDILENRPVNGWSSVSDFIGDSQLGPDIVGEATPHLTTESAYFLVKASARAGESETGIISLLYRMKNKGLSVVSRKSGALM</sequence>
<accession>A0A1X7AGU4</accession>
<comment type="subcellular location">
    <subcellularLocation>
        <location evidence="1 10">Cell inner membrane</location>
    </subcellularLocation>
</comment>
<dbReference type="PANTHER" id="PTHR38831">
    <property type="entry name" value="TYPE II SECRETION SYSTEM PROTEIN K"/>
    <property type="match status" value="1"/>
</dbReference>
<dbReference type="Gene3D" id="1.10.40.60">
    <property type="entry name" value="EpsJ-like"/>
    <property type="match status" value="2"/>
</dbReference>
<keyword evidence="5 10" id="KW-0997">Cell inner membrane</keyword>
<evidence type="ECO:0000256" key="1">
    <source>
        <dbReference type="ARBA" id="ARBA00004533"/>
    </source>
</evidence>
<organism evidence="13 14">
    <name type="scientific">Parendozoicomonas haliclonae</name>
    <dbReference type="NCBI Taxonomy" id="1960125"/>
    <lineage>
        <taxon>Bacteria</taxon>
        <taxon>Pseudomonadati</taxon>
        <taxon>Pseudomonadota</taxon>
        <taxon>Gammaproteobacteria</taxon>
        <taxon>Oceanospirillales</taxon>
        <taxon>Endozoicomonadaceae</taxon>
        <taxon>Parendozoicomonas</taxon>
    </lineage>
</organism>
<keyword evidence="9 10" id="KW-0472">Membrane</keyword>
<dbReference type="SUPFAM" id="SSF158544">
    <property type="entry name" value="GspK insert domain-like"/>
    <property type="match status" value="2"/>
</dbReference>
<dbReference type="PANTHER" id="PTHR38831:SF1">
    <property type="entry name" value="TYPE II SECRETION SYSTEM PROTEIN K-RELATED"/>
    <property type="match status" value="1"/>
</dbReference>
<dbReference type="InterPro" id="IPR005628">
    <property type="entry name" value="GspK"/>
</dbReference>
<evidence type="ECO:0000256" key="6">
    <source>
        <dbReference type="ARBA" id="ARBA00022692"/>
    </source>
</evidence>
<dbReference type="NCBIfam" id="NF037980">
    <property type="entry name" value="T2SS_GspK"/>
    <property type="match status" value="1"/>
</dbReference>
<evidence type="ECO:0000256" key="4">
    <source>
        <dbReference type="ARBA" id="ARBA00022475"/>
    </source>
</evidence>
<keyword evidence="7" id="KW-0653">Protein transport</keyword>
<keyword evidence="3 10" id="KW-0813">Transport</keyword>
<dbReference type="RefSeq" id="WP_087107594.1">
    <property type="nucleotide sequence ID" value="NZ_CBCSCN010000001.1"/>
</dbReference>
<evidence type="ECO:0000259" key="12">
    <source>
        <dbReference type="Pfam" id="PF21687"/>
    </source>
</evidence>
<dbReference type="Gene3D" id="3.30.1300.30">
    <property type="entry name" value="GSPII I/J protein-like"/>
    <property type="match status" value="1"/>
</dbReference>
<dbReference type="Pfam" id="PF03934">
    <property type="entry name" value="T2SSK"/>
    <property type="match status" value="1"/>
</dbReference>
<evidence type="ECO:0000256" key="5">
    <source>
        <dbReference type="ARBA" id="ARBA00022519"/>
    </source>
</evidence>